<feature type="binding site" evidence="9">
    <location>
        <begin position="76"/>
        <end position="78"/>
    </location>
    <ligand>
        <name>L-histidine</name>
        <dbReference type="ChEBI" id="CHEBI:57595"/>
    </ligand>
</feature>
<keyword evidence="8" id="KW-0028">Amino-acid biosynthesis</keyword>
<proteinExistence type="inferred from homology"/>
<dbReference type="GO" id="GO:0005737">
    <property type="term" value="C:cytoplasm"/>
    <property type="evidence" value="ECO:0007669"/>
    <property type="project" value="UniProtKB-SubCell"/>
</dbReference>
<dbReference type="PANTHER" id="PTHR43707">
    <property type="entry name" value="HISTIDYL-TRNA SYNTHETASE"/>
    <property type="match status" value="1"/>
</dbReference>
<feature type="binding site" evidence="9">
    <location>
        <position position="119"/>
    </location>
    <ligand>
        <name>L-histidine</name>
        <dbReference type="ChEBI" id="CHEBI:57595"/>
    </ligand>
</feature>
<sequence>MTFQPPTGSRDLLPLEVIQKTWIRERLQGAFHRWGYQRVVTPTLERLDTLVAGGRVRPERVVQIQDRDGIYGLRPDVTASIARVAASRWGQVHQPQRLYYVANVFRPHPQRGHCQESYQVGVELLGAGGLLADGEMLRLLQDGLTAMHLPPWRVILGEAGLTRSWIQGLPPAWQTPVTQGLIHLDRVALGQLPSPWRESALAWLDLRGAPPSVLQRLANWELTPAQRQRVHHLKSLVELLPAGFPLVLDLSLLQPWDYYTGIVLQVAVTQGQTVQLVGQGGRYDDLIGTYHPQGKTVPGIGFSLNLETLHQQLLPLGILPQYPASADWVVIPQGENAYRAALDHAQHLRQQYPHQRVELALEPPPEPPQQGLVWVDGTGLVSSLAMGG</sequence>
<comment type="subcellular location">
    <subcellularLocation>
        <location evidence="1 8">Cytoplasm</location>
    </subcellularLocation>
</comment>
<evidence type="ECO:0000313" key="11">
    <source>
        <dbReference type="EMBL" id="APB32722.1"/>
    </source>
</evidence>
<organism evidence="11 12">
    <name type="scientific">Gloeomargarita lithophora Alchichica-D10</name>
    <dbReference type="NCBI Taxonomy" id="1188229"/>
    <lineage>
        <taxon>Bacteria</taxon>
        <taxon>Bacillati</taxon>
        <taxon>Cyanobacteriota</taxon>
        <taxon>Cyanophyceae</taxon>
        <taxon>Gloeomargaritales</taxon>
        <taxon>Gloeomargaritaceae</taxon>
        <taxon>Gloeomargarita</taxon>
    </lineage>
</organism>
<dbReference type="GO" id="GO:0004821">
    <property type="term" value="F:histidine-tRNA ligase activity"/>
    <property type="evidence" value="ECO:0007669"/>
    <property type="project" value="TreeGrafter"/>
</dbReference>
<dbReference type="OrthoDB" id="9800814at2"/>
<dbReference type="HAMAP" id="MF_00125">
    <property type="entry name" value="HisZ"/>
    <property type="match status" value="1"/>
</dbReference>
<evidence type="ECO:0000256" key="5">
    <source>
        <dbReference type="ARBA" id="ARBA00020397"/>
    </source>
</evidence>
<dbReference type="STRING" id="1188229.GlitD10_0411"/>
<dbReference type="PIRSF" id="PIRSF001549">
    <property type="entry name" value="His-tRNA_synth"/>
    <property type="match status" value="1"/>
</dbReference>
<feature type="binding site" evidence="9">
    <location>
        <position position="106"/>
    </location>
    <ligand>
        <name>L-histidine</name>
        <dbReference type="ChEBI" id="CHEBI:57595"/>
    </ligand>
</feature>
<dbReference type="GO" id="GO:0000105">
    <property type="term" value="P:L-histidine biosynthetic process"/>
    <property type="evidence" value="ECO:0007669"/>
    <property type="project" value="UniProtKB-UniRule"/>
</dbReference>
<comment type="pathway">
    <text evidence="2 8">Amino-acid biosynthesis; L-histidine biosynthesis; L-histidine from 5-phospho-alpha-D-ribose 1-diphosphate: step 1/9.</text>
</comment>
<keyword evidence="11" id="KW-0328">Glycosyltransferase</keyword>
<reference evidence="11 12" key="1">
    <citation type="submission" date="2016-10" db="EMBL/GenBank/DDBJ databases">
        <title>Description of Gloeomargarita lithophora gen. nov., sp. nov., a thylakoid-bearing basal-branching cyanobacterium with intracellular carbonates, and proposal for Gloeomargaritales ord. nov.</title>
        <authorList>
            <person name="Moreira D."/>
            <person name="Tavera R."/>
            <person name="Benzerara K."/>
            <person name="Skouri-Panet F."/>
            <person name="Couradeau E."/>
            <person name="Gerard E."/>
            <person name="Loussert C."/>
            <person name="Novelo E."/>
            <person name="Zivanovic Y."/>
            <person name="Lopez-Garcia P."/>
        </authorList>
    </citation>
    <scope>NUCLEOTIDE SEQUENCE [LARGE SCALE GENOMIC DNA]</scope>
    <source>
        <strain evidence="11 12">D10</strain>
    </source>
</reference>
<protein>
    <recommendedName>
        <fullName evidence="5 8">ATP phosphoribosyltransferase regulatory subunit</fullName>
    </recommendedName>
</protein>
<comment type="function">
    <text evidence="7 8">Required for the first step of histidine biosynthesis. May allow the feedback regulation of ATP phosphoribosyltransferase activity by histidine.</text>
</comment>
<dbReference type="KEGG" id="glt:GlitD10_0411"/>
<feature type="domain" description="Aminoacyl-transfer RNA synthetases class-II family profile" evidence="10">
    <location>
        <begin position="23"/>
        <end position="332"/>
    </location>
</feature>
<dbReference type="UniPathway" id="UPA00031">
    <property type="reaction ID" value="UER00006"/>
</dbReference>
<feature type="binding site" evidence="9">
    <location>
        <begin position="258"/>
        <end position="259"/>
    </location>
    <ligand>
        <name>L-histidine</name>
        <dbReference type="ChEBI" id="CHEBI:57595"/>
    </ligand>
</feature>
<dbReference type="Proteomes" id="UP000180235">
    <property type="component" value="Chromosome"/>
</dbReference>
<dbReference type="InterPro" id="IPR041715">
    <property type="entry name" value="HisRS-like_core"/>
</dbReference>
<dbReference type="PROSITE" id="PS50862">
    <property type="entry name" value="AA_TRNA_LIGASE_II"/>
    <property type="match status" value="1"/>
</dbReference>
<evidence type="ECO:0000256" key="2">
    <source>
        <dbReference type="ARBA" id="ARBA00004667"/>
    </source>
</evidence>
<evidence type="ECO:0000256" key="8">
    <source>
        <dbReference type="HAMAP-Rule" id="MF_00125"/>
    </source>
</evidence>
<dbReference type="SUPFAM" id="SSF55681">
    <property type="entry name" value="Class II aaRS and biotin synthetases"/>
    <property type="match status" value="1"/>
</dbReference>
<comment type="subunit">
    <text evidence="4 8">Heteromultimer composed of HisG and HisZ subunits.</text>
</comment>
<dbReference type="AlphaFoldDB" id="A0A1J0A9V7"/>
<dbReference type="Pfam" id="PF13393">
    <property type="entry name" value="tRNA-synt_His"/>
    <property type="match status" value="1"/>
</dbReference>
<keyword evidence="11" id="KW-0808">Transferase</keyword>
<dbReference type="InterPro" id="IPR004517">
    <property type="entry name" value="HisZ"/>
</dbReference>
<evidence type="ECO:0000256" key="6">
    <source>
        <dbReference type="ARBA" id="ARBA00022490"/>
    </source>
</evidence>
<keyword evidence="6 8" id="KW-0963">Cytoplasm</keyword>
<evidence type="ECO:0000256" key="7">
    <source>
        <dbReference type="ARBA" id="ARBA00025246"/>
    </source>
</evidence>
<dbReference type="RefSeq" id="WP_071453412.1">
    <property type="nucleotide sequence ID" value="NZ_CP017675.1"/>
</dbReference>
<evidence type="ECO:0000259" key="10">
    <source>
        <dbReference type="PROSITE" id="PS50862"/>
    </source>
</evidence>
<comment type="miscellaneous">
    <text evidence="8">This function is generally fulfilled by the C-terminal part of HisG, which is missing in some bacteria such as this one.</text>
</comment>
<dbReference type="CDD" id="cd00773">
    <property type="entry name" value="HisRS-like_core"/>
    <property type="match status" value="1"/>
</dbReference>
<dbReference type="InterPro" id="IPR004516">
    <property type="entry name" value="HisRS/HisZ"/>
</dbReference>
<dbReference type="GO" id="GO:0006427">
    <property type="term" value="P:histidyl-tRNA aminoacylation"/>
    <property type="evidence" value="ECO:0007669"/>
    <property type="project" value="TreeGrafter"/>
</dbReference>
<dbReference type="GO" id="GO:0016757">
    <property type="term" value="F:glycosyltransferase activity"/>
    <property type="evidence" value="ECO:0007669"/>
    <property type="project" value="UniProtKB-KW"/>
</dbReference>
<dbReference type="NCBIfam" id="NF008940">
    <property type="entry name" value="PRK12292.2-3"/>
    <property type="match status" value="1"/>
</dbReference>
<dbReference type="PANTHER" id="PTHR43707:SF1">
    <property type="entry name" value="HISTIDINE--TRNA LIGASE, MITOCHONDRIAL-RELATED"/>
    <property type="match status" value="1"/>
</dbReference>
<evidence type="ECO:0000313" key="12">
    <source>
        <dbReference type="Proteomes" id="UP000180235"/>
    </source>
</evidence>
<feature type="binding site" evidence="9">
    <location>
        <position position="123"/>
    </location>
    <ligand>
        <name>L-histidine</name>
        <dbReference type="ChEBI" id="CHEBI:57595"/>
    </ligand>
</feature>
<dbReference type="InterPro" id="IPR045864">
    <property type="entry name" value="aa-tRNA-synth_II/BPL/LPL"/>
</dbReference>
<comment type="similarity">
    <text evidence="3 8">Belongs to the class-II aminoacyl-tRNA synthetase family. HisZ subfamily.</text>
</comment>
<evidence type="ECO:0000256" key="3">
    <source>
        <dbReference type="ARBA" id="ARBA00005539"/>
    </source>
</evidence>
<name>A0A1J0A9V7_9CYAN</name>
<accession>A0A1J0A9V7</accession>
<dbReference type="Gene3D" id="3.30.930.10">
    <property type="entry name" value="Bira Bifunctional Protein, Domain 2"/>
    <property type="match status" value="1"/>
</dbReference>
<evidence type="ECO:0000256" key="9">
    <source>
        <dbReference type="PIRSR" id="PIRSR001549-1"/>
    </source>
</evidence>
<keyword evidence="8" id="KW-0368">Histidine biosynthesis</keyword>
<evidence type="ECO:0000256" key="4">
    <source>
        <dbReference type="ARBA" id="ARBA00011496"/>
    </source>
</evidence>
<dbReference type="InterPro" id="IPR006195">
    <property type="entry name" value="aa-tRNA-synth_II"/>
</dbReference>
<keyword evidence="12" id="KW-1185">Reference proteome</keyword>
<dbReference type="EMBL" id="CP017675">
    <property type="protein sequence ID" value="APB32722.1"/>
    <property type="molecule type" value="Genomic_DNA"/>
</dbReference>
<evidence type="ECO:0000256" key="1">
    <source>
        <dbReference type="ARBA" id="ARBA00004496"/>
    </source>
</evidence>
<gene>
    <name evidence="8 11" type="primary">hisZ</name>
    <name evidence="11" type="ORF">GlitD10_0411</name>
</gene>